<reference evidence="2" key="1">
    <citation type="submission" date="2024-07" db="EMBL/GenBank/DDBJ databases">
        <title>Complete genome sequences of cellulolytic bacteria, Kitasatospora sp. CMC57 and Streptomyces sp. CMC78, isolated from Japanese agricultural soil.</title>
        <authorList>
            <person name="Hashimoto T."/>
            <person name="Ito M."/>
            <person name="Iwamoto M."/>
            <person name="Fukahori D."/>
            <person name="Shoda T."/>
            <person name="Sakoda M."/>
            <person name="Morohoshi T."/>
            <person name="Mitsuboshi M."/>
            <person name="Nishizawa T."/>
        </authorList>
    </citation>
    <scope>NUCLEOTIDE SEQUENCE</scope>
    <source>
        <strain evidence="2">CMC78</strain>
    </source>
</reference>
<feature type="compositionally biased region" description="Low complexity" evidence="1">
    <location>
        <begin position="1"/>
        <end position="13"/>
    </location>
</feature>
<name>A0AB33KHT3_9ACTN</name>
<evidence type="ECO:0000256" key="1">
    <source>
        <dbReference type="SAM" id="MobiDB-lite"/>
    </source>
</evidence>
<dbReference type="RefSeq" id="WP_398693756.1">
    <property type="nucleotide sequence ID" value="NZ_AP035884.1"/>
</dbReference>
<sequence>MDSTGTESSTGTGVDEDKATISLAKTTPAPAPTSPPTPAEAPDIQSHDTFVIKKKLSLTAGEYVVSVARPDGSEGEPVAYAREKRLSLRGQVTVYTDASRKSVLAAFKGRDHEVGYMYDVRDASGQSFGSFYEDAGASFLRRTWQVRQPGTMKLTGRERSRVVAFVRFVWEFVPYLEYVPFIWPYRFKYTESGKPLMTVTKKLGLHTRYVLEILAPDIDRRLAIAHTLALDALEVD</sequence>
<evidence type="ECO:0000313" key="2">
    <source>
        <dbReference type="EMBL" id="BFP53324.1"/>
    </source>
</evidence>
<accession>A0AB33KHT3</accession>
<feature type="region of interest" description="Disordered" evidence="1">
    <location>
        <begin position="1"/>
        <end position="44"/>
    </location>
</feature>
<dbReference type="Pfam" id="PF04525">
    <property type="entry name" value="LOR"/>
    <property type="match status" value="1"/>
</dbReference>
<gene>
    <name evidence="2" type="ORF">SCMC78_31310</name>
</gene>
<proteinExistence type="predicted"/>
<dbReference type="AlphaFoldDB" id="A0AB33KHT3"/>
<feature type="compositionally biased region" description="Pro residues" evidence="1">
    <location>
        <begin position="29"/>
        <end position="39"/>
    </location>
</feature>
<protein>
    <submittedName>
        <fullName evidence="2">Uncharacterized protein</fullName>
    </submittedName>
</protein>
<dbReference type="KEGG" id="stcm:SCMC78_31310"/>
<organism evidence="2">
    <name type="scientific">Streptomyces sp. CMC78</name>
    <dbReference type="NCBI Taxonomy" id="3231512"/>
    <lineage>
        <taxon>Bacteria</taxon>
        <taxon>Bacillati</taxon>
        <taxon>Actinomycetota</taxon>
        <taxon>Actinomycetes</taxon>
        <taxon>Kitasatosporales</taxon>
        <taxon>Streptomycetaceae</taxon>
        <taxon>Streptomyces</taxon>
    </lineage>
</organism>
<dbReference type="InterPro" id="IPR007612">
    <property type="entry name" value="LOR"/>
</dbReference>
<dbReference type="EMBL" id="AP035884">
    <property type="protein sequence ID" value="BFP53324.1"/>
    <property type="molecule type" value="Genomic_DNA"/>
</dbReference>